<evidence type="ECO:0000256" key="6">
    <source>
        <dbReference type="ARBA" id="ARBA00023014"/>
    </source>
</evidence>
<dbReference type="GO" id="GO:0017183">
    <property type="term" value="P:protein histidyl modification to diphthamide"/>
    <property type="evidence" value="ECO:0007669"/>
    <property type="project" value="InterPro"/>
</dbReference>
<comment type="similarity">
    <text evidence="3">Belongs to the DPH1/DPH2 family. DPH2 subfamily.</text>
</comment>
<dbReference type="FunFam" id="3.40.50.11860:FF:000001">
    <property type="entry name" value="2-(3-amino-3-carboxypropyl)histidine synthase subunit 2"/>
    <property type="match status" value="1"/>
</dbReference>
<dbReference type="SFLD" id="SFLDS00032">
    <property type="entry name" value="Radical_SAM_3-amino-3-carboxyp"/>
    <property type="match status" value="1"/>
</dbReference>
<evidence type="ECO:0000313" key="8">
    <source>
        <dbReference type="Proteomes" id="UP000692954"/>
    </source>
</evidence>
<comment type="pathway">
    <text evidence="2">Protein modification; peptidyl-diphthamide biosynthesis.</text>
</comment>
<evidence type="ECO:0000256" key="1">
    <source>
        <dbReference type="ARBA" id="ARBA00001966"/>
    </source>
</evidence>
<organism evidence="7 8">
    <name type="scientific">Paramecium sonneborni</name>
    <dbReference type="NCBI Taxonomy" id="65129"/>
    <lineage>
        <taxon>Eukaryota</taxon>
        <taxon>Sar</taxon>
        <taxon>Alveolata</taxon>
        <taxon>Ciliophora</taxon>
        <taxon>Intramacronucleata</taxon>
        <taxon>Oligohymenophorea</taxon>
        <taxon>Peniculida</taxon>
        <taxon>Parameciidae</taxon>
        <taxon>Paramecium</taxon>
    </lineage>
</organism>
<comment type="caution">
    <text evidence="7">The sequence shown here is derived from an EMBL/GenBank/DDBJ whole genome shotgun (WGS) entry which is preliminary data.</text>
</comment>
<evidence type="ECO:0000313" key="7">
    <source>
        <dbReference type="EMBL" id="CAD8045485.1"/>
    </source>
</evidence>
<dbReference type="NCBIfam" id="TIGR00322">
    <property type="entry name" value="diphth2_R"/>
    <property type="match status" value="1"/>
</dbReference>
<gene>
    <name evidence="7" type="ORF">PSON_ATCC_30995.1.T0010070</name>
</gene>
<evidence type="ECO:0000256" key="5">
    <source>
        <dbReference type="ARBA" id="ARBA00023004"/>
    </source>
</evidence>
<protein>
    <recommendedName>
        <fullName evidence="9">2-(3-amino-3-carboxypropyl)histidine synthase</fullName>
    </recommendedName>
</protein>
<keyword evidence="6" id="KW-0411">Iron-sulfur</keyword>
<dbReference type="EMBL" id="CAJJDN010000001">
    <property type="protein sequence ID" value="CAD8045485.1"/>
    <property type="molecule type" value="Genomic_DNA"/>
</dbReference>
<dbReference type="Pfam" id="PF01866">
    <property type="entry name" value="Diphthamide_syn"/>
    <property type="match status" value="1"/>
</dbReference>
<keyword evidence="8" id="KW-1185">Reference proteome</keyword>
<keyword evidence="5" id="KW-0408">Iron</keyword>
<accession>A0A8S1JU24</accession>
<dbReference type="PANTHER" id="PTHR10762">
    <property type="entry name" value="DIPHTHAMIDE BIOSYNTHESIS PROTEIN"/>
    <property type="match status" value="1"/>
</dbReference>
<evidence type="ECO:0008006" key="9">
    <source>
        <dbReference type="Google" id="ProtNLM"/>
    </source>
</evidence>
<evidence type="ECO:0000256" key="3">
    <source>
        <dbReference type="ARBA" id="ARBA00006179"/>
    </source>
</evidence>
<evidence type="ECO:0000256" key="2">
    <source>
        <dbReference type="ARBA" id="ARBA00005156"/>
    </source>
</evidence>
<dbReference type="GO" id="GO:0090560">
    <property type="term" value="F:2-(3-amino-3-carboxypropyl)histidine synthase activity"/>
    <property type="evidence" value="ECO:0007669"/>
    <property type="project" value="InterPro"/>
</dbReference>
<name>A0A8S1JU24_9CILI</name>
<evidence type="ECO:0000256" key="4">
    <source>
        <dbReference type="ARBA" id="ARBA00022723"/>
    </source>
</evidence>
<comment type="cofactor">
    <cofactor evidence="1">
        <name>[4Fe-4S] cluster</name>
        <dbReference type="ChEBI" id="CHEBI:49883"/>
    </cofactor>
</comment>
<proteinExistence type="inferred from homology"/>
<keyword evidence="4" id="KW-0479">Metal-binding</keyword>
<reference evidence="7" key="1">
    <citation type="submission" date="2021-01" db="EMBL/GenBank/DDBJ databases">
        <authorList>
            <consortium name="Genoscope - CEA"/>
            <person name="William W."/>
        </authorList>
    </citation>
    <scope>NUCLEOTIDE SEQUENCE</scope>
</reference>
<dbReference type="OrthoDB" id="291213at2759"/>
<dbReference type="Proteomes" id="UP000692954">
    <property type="component" value="Unassembled WGS sequence"/>
</dbReference>
<sequence>MYKIDNLNLENFENIVIQFPSNQLHQAQTVWKQLNQKYPNKRFIISGDPLHSSCCVNVIGARHIKYDLIIHFGEACFSEDHSDKIIYVLPHFEYDSIQLINSIESIEQSSWVLFDQKYDHIQIDQSKHMFLSFQGKVYQKQAQHIACGYYALELRKQLIFIGSEESELLQRFILHFEYGQIEKCYIIDPITFQHKIYEINQMPLIIKRTKQVEDASQCNCFGILINNSTAKYTKNAYKACKQILKKNNKKYFTFSMNSLNEAKLGNFPEIEAYIIISCYRNSIIDTKTYYKLIITPFQLVQAFSDVRYLVQSDLSLFQQEQIIEEEDQIIQMEETNKNVQCTALLAQNNENQLIALDKIFQTLDFYKTRQYQGLQIRQNIEPADLEIGLNGIASCYEKEGSK</sequence>
<dbReference type="InterPro" id="IPR016435">
    <property type="entry name" value="DPH1/DPH2"/>
</dbReference>
<dbReference type="GO" id="GO:0046872">
    <property type="term" value="F:metal ion binding"/>
    <property type="evidence" value="ECO:0007669"/>
    <property type="project" value="UniProtKB-KW"/>
</dbReference>
<dbReference type="AlphaFoldDB" id="A0A8S1JU24"/>
<dbReference type="GO" id="GO:0051536">
    <property type="term" value="F:iron-sulfur cluster binding"/>
    <property type="evidence" value="ECO:0007669"/>
    <property type="project" value="UniProtKB-KW"/>
</dbReference>
<dbReference type="PANTHER" id="PTHR10762:SF2">
    <property type="entry name" value="2-(3-AMINO-3-CARBOXYPROPYL)HISTIDINE SYNTHASE SUBUNIT 2"/>
    <property type="match status" value="1"/>
</dbReference>